<feature type="transmembrane region" description="Helical" evidence="1">
    <location>
        <begin position="125"/>
        <end position="146"/>
    </location>
</feature>
<feature type="transmembrane region" description="Helical" evidence="1">
    <location>
        <begin position="202"/>
        <end position="221"/>
    </location>
</feature>
<evidence type="ECO:0000313" key="3">
    <source>
        <dbReference type="Proteomes" id="UP000199051"/>
    </source>
</evidence>
<accession>A0A1H9WDV9</accession>
<keyword evidence="1" id="KW-0812">Transmembrane</keyword>
<protein>
    <submittedName>
        <fullName evidence="2">Uncharacterized protein</fullName>
    </submittedName>
</protein>
<feature type="transmembrane region" description="Helical" evidence="1">
    <location>
        <begin position="21"/>
        <end position="47"/>
    </location>
</feature>
<evidence type="ECO:0000256" key="1">
    <source>
        <dbReference type="SAM" id="Phobius"/>
    </source>
</evidence>
<keyword evidence="1" id="KW-1133">Transmembrane helix</keyword>
<gene>
    <name evidence="2" type="ORF">SAMN04487818_110113</name>
</gene>
<evidence type="ECO:0000313" key="2">
    <source>
        <dbReference type="EMBL" id="SES32102.1"/>
    </source>
</evidence>
<sequence length="294" mass="30562">MRDTCHMLMGIWRDARPVERLSYALGAALFAGGLVHVVVLLVTGWTWMGPLSLRKAATFGLSFGLTLVTVAWATSFVAMRARRLLLGLFAGASAGEVVLVSMQAWRGVPSHFNFETGFDTAVSMTLAAGGGVLILTTIAFTVAAVAGTRQSTPAMRVAIRFGLIALLVALAAGAAMIARGVIASRSGDPQLAYTTAGALKPLHAVAMHAILVVPVVAWLLDRSAVRADLGLKLVWSTVVAYAALIALVAVESITGVSPLAPPVAAAIASVVAVVVLAAVGMFALLEGVRRRRVR</sequence>
<name>A0A1H9WDV9_9PSEU</name>
<keyword evidence="1" id="KW-0472">Membrane</keyword>
<feature type="transmembrane region" description="Helical" evidence="1">
    <location>
        <begin position="233"/>
        <end position="250"/>
    </location>
</feature>
<feature type="transmembrane region" description="Helical" evidence="1">
    <location>
        <begin position="59"/>
        <end position="78"/>
    </location>
</feature>
<reference evidence="3" key="1">
    <citation type="submission" date="2016-10" db="EMBL/GenBank/DDBJ databases">
        <authorList>
            <person name="Varghese N."/>
            <person name="Submissions S."/>
        </authorList>
    </citation>
    <scope>NUCLEOTIDE SEQUENCE [LARGE SCALE GENOMIC DNA]</scope>
    <source>
        <strain evidence="3">DSM 44260</strain>
    </source>
</reference>
<dbReference type="STRING" id="155974.SAMN04487818_110113"/>
<dbReference type="Proteomes" id="UP000199051">
    <property type="component" value="Unassembled WGS sequence"/>
</dbReference>
<dbReference type="EMBL" id="FOGI01000010">
    <property type="protein sequence ID" value="SES32102.1"/>
    <property type="molecule type" value="Genomic_DNA"/>
</dbReference>
<proteinExistence type="predicted"/>
<feature type="transmembrane region" description="Helical" evidence="1">
    <location>
        <begin position="85"/>
        <end position="105"/>
    </location>
</feature>
<organism evidence="2 3">
    <name type="scientific">Actinokineospora terrae</name>
    <dbReference type="NCBI Taxonomy" id="155974"/>
    <lineage>
        <taxon>Bacteria</taxon>
        <taxon>Bacillati</taxon>
        <taxon>Actinomycetota</taxon>
        <taxon>Actinomycetes</taxon>
        <taxon>Pseudonocardiales</taxon>
        <taxon>Pseudonocardiaceae</taxon>
        <taxon>Actinokineospora</taxon>
    </lineage>
</organism>
<keyword evidence="3" id="KW-1185">Reference proteome</keyword>
<feature type="transmembrane region" description="Helical" evidence="1">
    <location>
        <begin position="262"/>
        <end position="285"/>
    </location>
</feature>
<dbReference type="AlphaFoldDB" id="A0A1H9WDV9"/>
<feature type="transmembrane region" description="Helical" evidence="1">
    <location>
        <begin position="158"/>
        <end position="182"/>
    </location>
</feature>